<feature type="compositionally biased region" description="Basic and acidic residues" evidence="1">
    <location>
        <begin position="1"/>
        <end position="11"/>
    </location>
</feature>
<organism>
    <name type="scientific">Ixodes scapularis</name>
    <name type="common">Black-legged tick</name>
    <name type="synonym">Deer tick</name>
    <dbReference type="NCBI Taxonomy" id="6945"/>
    <lineage>
        <taxon>Eukaryota</taxon>
        <taxon>Metazoa</taxon>
        <taxon>Ecdysozoa</taxon>
        <taxon>Arthropoda</taxon>
        <taxon>Chelicerata</taxon>
        <taxon>Arachnida</taxon>
        <taxon>Acari</taxon>
        <taxon>Parasitiformes</taxon>
        <taxon>Ixodida</taxon>
        <taxon>Ixodoidea</taxon>
        <taxon>Ixodidae</taxon>
        <taxon>Ixodinae</taxon>
        <taxon>Ixodes</taxon>
    </lineage>
</organism>
<accession>B7QKV0</accession>
<dbReference type="EMBL" id="ABJB010326813">
    <property type="status" value="NOT_ANNOTATED_CDS"/>
    <property type="molecule type" value="Genomic_DNA"/>
</dbReference>
<keyword evidence="4" id="KW-1185">Reference proteome</keyword>
<name>B7QKV0_IXOSC</name>
<dbReference type="AlphaFoldDB" id="B7QKV0"/>
<feature type="region of interest" description="Disordered" evidence="1">
    <location>
        <begin position="92"/>
        <end position="166"/>
    </location>
</feature>
<evidence type="ECO:0000313" key="3">
    <source>
        <dbReference type="EnsemblMetazoa" id="ISCW014281-PA"/>
    </source>
</evidence>
<sequence>MASSGCEERFAKPAAAGPSRKRLEARALRWPRVCSVGAAGVPYETDGKDMQAVVPERTAWPPWPGPTSGRTEGALRGQGALDGVVRSVPVREPAGRAWATPLPPRRGPPQRPSSRLGDPLSEATRAAAPAHADVHAGGTTGGRPADHAGTNHSNTRLFRASVDTEI</sequence>
<dbReference type="EnsemblMetazoa" id="ISCW014281-RA">
    <property type="protein sequence ID" value="ISCW014281-PA"/>
    <property type="gene ID" value="ISCW014281"/>
</dbReference>
<dbReference type="Proteomes" id="UP000001555">
    <property type="component" value="Unassembled WGS sequence"/>
</dbReference>
<evidence type="ECO:0000256" key="1">
    <source>
        <dbReference type="SAM" id="MobiDB-lite"/>
    </source>
</evidence>
<protein>
    <submittedName>
        <fullName evidence="2 3">Uncharacterized protein</fullName>
    </submittedName>
</protein>
<dbReference type="PaxDb" id="6945-B7QKV0"/>
<feature type="region of interest" description="Disordered" evidence="1">
    <location>
        <begin position="1"/>
        <end position="22"/>
    </location>
</feature>
<feature type="compositionally biased region" description="Low complexity" evidence="1">
    <location>
        <begin position="112"/>
        <end position="131"/>
    </location>
</feature>
<reference evidence="3" key="2">
    <citation type="submission" date="2020-05" db="UniProtKB">
        <authorList>
            <consortium name="EnsemblMetazoa"/>
        </authorList>
    </citation>
    <scope>IDENTIFICATION</scope>
    <source>
        <strain evidence="3">wikel</strain>
    </source>
</reference>
<dbReference type="EMBL" id="DS962113">
    <property type="protein sequence ID" value="EEC19472.1"/>
    <property type="molecule type" value="Genomic_DNA"/>
</dbReference>
<dbReference type="HOGENOM" id="CLU_1604555_0_0_1"/>
<proteinExistence type="predicted"/>
<reference evidence="2 4" key="1">
    <citation type="submission" date="2008-03" db="EMBL/GenBank/DDBJ databases">
        <title>Annotation of Ixodes scapularis.</title>
        <authorList>
            <consortium name="Ixodes scapularis Genome Project Consortium"/>
            <person name="Caler E."/>
            <person name="Hannick L.I."/>
            <person name="Bidwell S."/>
            <person name="Joardar V."/>
            <person name="Thiagarajan M."/>
            <person name="Amedeo P."/>
            <person name="Galinsky K.J."/>
            <person name="Schobel S."/>
            <person name="Inman J."/>
            <person name="Hostetler J."/>
            <person name="Miller J."/>
            <person name="Hammond M."/>
            <person name="Megy K."/>
            <person name="Lawson D."/>
            <person name="Kodira C."/>
            <person name="Sutton G."/>
            <person name="Meyer J."/>
            <person name="Hill C.A."/>
            <person name="Birren B."/>
            <person name="Nene V."/>
            <person name="Collins F."/>
            <person name="Alarcon-Chaidez F."/>
            <person name="Wikel S."/>
            <person name="Strausberg R."/>
        </authorList>
    </citation>
    <scope>NUCLEOTIDE SEQUENCE [LARGE SCALE GENOMIC DNA]</scope>
    <source>
        <strain evidence="4">Wikel</strain>
        <strain evidence="2">Wikel colony</strain>
    </source>
</reference>
<gene>
    <name evidence="2" type="ORF">IscW_ISCW014281</name>
</gene>
<evidence type="ECO:0000313" key="4">
    <source>
        <dbReference type="Proteomes" id="UP000001555"/>
    </source>
</evidence>
<evidence type="ECO:0000313" key="2">
    <source>
        <dbReference type="EMBL" id="EEC19472.1"/>
    </source>
</evidence>
<dbReference type="VEuPathDB" id="VectorBase:ISCI014281"/>
<dbReference type="InParanoid" id="B7QKV0"/>
<dbReference type="VEuPathDB" id="VectorBase:ISCW014281"/>
<feature type="compositionally biased region" description="Pro residues" evidence="1">
    <location>
        <begin position="101"/>
        <end position="111"/>
    </location>
</feature>